<comment type="subcellular location">
    <subcellularLocation>
        <location evidence="1">Membrane</location>
        <topology evidence="1">Multi-pass membrane protein</topology>
    </subcellularLocation>
</comment>
<dbReference type="SUPFAM" id="SSF81340">
    <property type="entry name" value="Clc chloride channel"/>
    <property type="match status" value="1"/>
</dbReference>
<evidence type="ECO:0000313" key="6">
    <source>
        <dbReference type="EMBL" id="SHN02261.1"/>
    </source>
</evidence>
<feature type="transmembrane region" description="Helical" evidence="5">
    <location>
        <begin position="151"/>
        <end position="175"/>
    </location>
</feature>
<dbReference type="PRINTS" id="PR00762">
    <property type="entry name" value="CLCHANNEL"/>
</dbReference>
<keyword evidence="7" id="KW-1185">Reference proteome</keyword>
<evidence type="ECO:0000256" key="1">
    <source>
        <dbReference type="ARBA" id="ARBA00004141"/>
    </source>
</evidence>
<dbReference type="GO" id="GO:0015108">
    <property type="term" value="F:chloride transmembrane transporter activity"/>
    <property type="evidence" value="ECO:0007669"/>
    <property type="project" value="InterPro"/>
</dbReference>
<dbReference type="InterPro" id="IPR001807">
    <property type="entry name" value="ClC"/>
</dbReference>
<feature type="transmembrane region" description="Helical" evidence="5">
    <location>
        <begin position="264"/>
        <end position="285"/>
    </location>
</feature>
<keyword evidence="3 5" id="KW-1133">Transmembrane helix</keyword>
<sequence>MKINYLVLHNKKERILIIKRKIVLCLLAGLIGISVGLLDAFFGRILLGITVFRDAHVLWLIPFLAVGGFITIFLYQKFGAECMQGMGLVFSVGHHEKEKIPFRLIPLVVLSTWITHLLGGSAGREGVAVQIGATISSAVERKTKIASRREMIVIGMAAGFSGLFQTPAAAAFFALEVLTIGKLEYSVLIPVMITSYTASYTAHLCGLEKFTVVLQDTLNFTPNVLIKLIVCGILFGLVGATFAQGLKYTKSFFSEKIKNPYIKIATLSCIISIYIVLFGIGRYAGLGTNLIGASFTGQTIYGWDWALKLVITILTLAAGFQGGEVTPLFSIGASLGCVLGSIMGLPSMMIAALGYAAVFGSATNTFLAPVLIGAEVFGFSYLPYFLGVCAIAHVFSGNASIYGKQKTLE</sequence>
<dbReference type="PANTHER" id="PTHR43427:SF12">
    <property type="entry name" value="CHLORIDE TRANSPORTER"/>
    <property type="match status" value="1"/>
</dbReference>
<feature type="transmembrane region" description="Helical" evidence="5">
    <location>
        <begin position="224"/>
        <end position="243"/>
    </location>
</feature>
<keyword evidence="2 5" id="KW-0812">Transmembrane</keyword>
<protein>
    <submittedName>
        <fullName evidence="6">H+/Cl-antiporter ClcA</fullName>
    </submittedName>
</protein>
<dbReference type="PANTHER" id="PTHR43427">
    <property type="entry name" value="CHLORIDE CHANNEL PROTEIN CLC-E"/>
    <property type="match status" value="1"/>
</dbReference>
<evidence type="ECO:0000256" key="5">
    <source>
        <dbReference type="SAM" id="Phobius"/>
    </source>
</evidence>
<name>A0A1M7NET8_9FIRM</name>
<dbReference type="Pfam" id="PF00654">
    <property type="entry name" value="Voltage_CLC"/>
    <property type="match status" value="1"/>
</dbReference>
<dbReference type="Gene3D" id="1.10.3080.10">
    <property type="entry name" value="Clc chloride channel"/>
    <property type="match status" value="1"/>
</dbReference>
<feature type="transmembrane region" description="Helical" evidence="5">
    <location>
        <begin position="335"/>
        <end position="358"/>
    </location>
</feature>
<organism evidence="6 7">
    <name type="scientific">Anaerosporobacter mobilis DSM 15930</name>
    <dbReference type="NCBI Taxonomy" id="1120996"/>
    <lineage>
        <taxon>Bacteria</taxon>
        <taxon>Bacillati</taxon>
        <taxon>Bacillota</taxon>
        <taxon>Clostridia</taxon>
        <taxon>Lachnospirales</taxon>
        <taxon>Lachnospiraceae</taxon>
        <taxon>Anaerosporobacter</taxon>
    </lineage>
</organism>
<reference evidence="6 7" key="1">
    <citation type="submission" date="2016-11" db="EMBL/GenBank/DDBJ databases">
        <authorList>
            <person name="Jaros S."/>
            <person name="Januszkiewicz K."/>
            <person name="Wedrychowicz H."/>
        </authorList>
    </citation>
    <scope>NUCLEOTIDE SEQUENCE [LARGE SCALE GENOMIC DNA]</scope>
    <source>
        <strain evidence="6 7">DSM 15930</strain>
    </source>
</reference>
<dbReference type="InterPro" id="IPR014743">
    <property type="entry name" value="Cl-channel_core"/>
</dbReference>
<dbReference type="RefSeq" id="WP_073291516.1">
    <property type="nucleotide sequence ID" value="NZ_FRCP01000028.1"/>
</dbReference>
<feature type="transmembrane region" description="Helical" evidence="5">
    <location>
        <begin position="370"/>
        <end position="395"/>
    </location>
</feature>
<evidence type="ECO:0000256" key="2">
    <source>
        <dbReference type="ARBA" id="ARBA00022692"/>
    </source>
</evidence>
<gene>
    <name evidence="6" type="ORF">SAMN02746066_04425</name>
</gene>
<evidence type="ECO:0000256" key="3">
    <source>
        <dbReference type="ARBA" id="ARBA00022989"/>
    </source>
</evidence>
<dbReference type="Proteomes" id="UP000184038">
    <property type="component" value="Unassembled WGS sequence"/>
</dbReference>
<dbReference type="STRING" id="1120996.SAMN02746066_04425"/>
<dbReference type="EMBL" id="FRCP01000028">
    <property type="protein sequence ID" value="SHN02261.1"/>
    <property type="molecule type" value="Genomic_DNA"/>
</dbReference>
<evidence type="ECO:0000313" key="7">
    <source>
        <dbReference type="Proteomes" id="UP000184038"/>
    </source>
</evidence>
<feature type="transmembrane region" description="Helical" evidence="5">
    <location>
        <begin position="305"/>
        <end position="323"/>
    </location>
</feature>
<evidence type="ECO:0000256" key="4">
    <source>
        <dbReference type="ARBA" id="ARBA00023136"/>
    </source>
</evidence>
<dbReference type="GO" id="GO:0016020">
    <property type="term" value="C:membrane"/>
    <property type="evidence" value="ECO:0007669"/>
    <property type="project" value="UniProtKB-SubCell"/>
</dbReference>
<feature type="transmembrane region" description="Helical" evidence="5">
    <location>
        <begin position="57"/>
        <end position="75"/>
    </location>
</feature>
<dbReference type="AlphaFoldDB" id="A0A1M7NET8"/>
<dbReference type="InterPro" id="IPR050368">
    <property type="entry name" value="ClC-type_chloride_channel"/>
</dbReference>
<feature type="transmembrane region" description="Helical" evidence="5">
    <location>
        <begin position="21"/>
        <end position="45"/>
    </location>
</feature>
<accession>A0A1M7NET8</accession>
<proteinExistence type="predicted"/>
<keyword evidence="4 5" id="KW-0472">Membrane</keyword>
<dbReference type="OrthoDB" id="9767361at2"/>